<keyword evidence="1" id="KW-1185">Reference proteome</keyword>
<dbReference type="RefSeq" id="XP_073915024.1">
    <property type="nucleotide sequence ID" value="XM_074058923.1"/>
</dbReference>
<proteinExistence type="predicted"/>
<protein>
    <submittedName>
        <fullName evidence="2">Nuclear envelope pore membrane protein POM 121-like</fullName>
    </submittedName>
</protein>
<name>A0AC58LCZ9_CASCN</name>
<accession>A0AC58LCZ9</accession>
<gene>
    <name evidence="2" type="primary">LOC109674467</name>
</gene>
<organism evidence="1 2">
    <name type="scientific">Castor canadensis</name>
    <name type="common">American beaver</name>
    <dbReference type="NCBI Taxonomy" id="51338"/>
    <lineage>
        <taxon>Eukaryota</taxon>
        <taxon>Metazoa</taxon>
        <taxon>Chordata</taxon>
        <taxon>Craniata</taxon>
        <taxon>Vertebrata</taxon>
        <taxon>Euteleostomi</taxon>
        <taxon>Mammalia</taxon>
        <taxon>Eutheria</taxon>
        <taxon>Euarchontoglires</taxon>
        <taxon>Glires</taxon>
        <taxon>Rodentia</taxon>
        <taxon>Castorimorpha</taxon>
        <taxon>Castoridae</taxon>
        <taxon>Castor</taxon>
    </lineage>
</organism>
<dbReference type="Proteomes" id="UP001732720">
    <property type="component" value="Chromosome 2"/>
</dbReference>
<evidence type="ECO:0000313" key="2">
    <source>
        <dbReference type="RefSeq" id="XP_073915024.1"/>
    </source>
</evidence>
<evidence type="ECO:0000313" key="1">
    <source>
        <dbReference type="Proteomes" id="UP001732720"/>
    </source>
</evidence>
<reference evidence="2" key="1">
    <citation type="submission" date="2025-08" db="UniProtKB">
        <authorList>
            <consortium name="RefSeq"/>
        </authorList>
    </citation>
    <scope>IDENTIFICATION</scope>
</reference>
<sequence>MLPPRGAEPRSLSVARQIPARWDAWPPRSLADFRASIHVDVNGSPRAIITADHSSHRIVRRSCHSVRRSHHIARRYNARPQVPAHRSQVRPRSPLRSMGGYVGKPGPPPCAQDMPGHWPSPRSPPPLSAQRVLHICPSLPTPLLRDPRRPRSDCAASSCHLAITPQLRCPIPQARYSVLGALPTVCWDGDHQKAVLSARNSTMLYRLDTVRIPTPRKRPRPPGPEHTVSSAAHAEPDPGAKELPPSALEDRRKRTVKDEDQILADEQGHKKRYFDVIATEHALSEPLLANGDPASFVPKPESLKRGLISQSSEDFKSKRSCTCSVSSIHTGDILCSSHKTITSSYSSTVGISQLWKKGGPTSPPFSSQASSGSQMSERPVKKAREEGLCHPSNSSAPRGTTKEFQGERAADGTTGPQKDSRTSSSTPAMSGSRRRKTRLLPCRRGVPLTLPPPPQLGCPITAEDLDLERKARFQWFNKALEDKTDAASTCVPEESLDTQPSVTFTLPAASPAPLLDFLLVSSLNVLLETCKKMDSSGGPLASTDPASTTSTSALSTPKTSGLQDPAVSSLPCPPPGTSSLPFLALPPASSMTAVMNTKVLPAPQNETSAKAQGPWDPAPTLKPGEVMPGVEGEERLGGPLLCTPNSILFEVQSSRPPKPPSPVTPGLSSACPISQPLFLTPPESTRDSPMSWIPSATPGASFSSTLSATTGTTTLSLKPVLGCMGPPTSLPLSTPVKETTTRPTNAPVFTGLATSPSTTASVTTACTSTDSASKRLYGFEVNGPASSRSSSTRTMVSTSKPIFFGVPHASATSFPGAMVSRLQSSQPGALQASVAARPLGQALSNAAEMATMQGSTAGFSCFSSPLTNSTKVITSQPTLTVGITTTPAFQGPFDCDSQSRVGVRKAQQQEAPKPALALHCGSTFPFVNSGAPGPPAVPGCQGSLGWLCAFGEPRWERLGLCAPCHSPQAAGLLSDLLSSHHHPGH</sequence>